<sequence>MQAVDALWKQEPPLHDCDLIAVSQALFFQSCVLFVVNPCHDSVREVLASHVNLAFRLFVQ</sequence>
<keyword evidence="2" id="KW-1185">Reference proteome</keyword>
<dbReference type="EMBL" id="AP009256">
    <property type="protein sequence ID" value="BAF40046.1"/>
    <property type="molecule type" value="Genomic_DNA"/>
</dbReference>
<dbReference type="KEGG" id="bad:BAD_1265"/>
<evidence type="ECO:0000313" key="2">
    <source>
        <dbReference type="Proteomes" id="UP000008702"/>
    </source>
</evidence>
<name>A1A2W3_BIFAA</name>
<accession>A1A2W3</accession>
<dbReference type="HOGENOM" id="CLU_2931995_0_0_11"/>
<dbReference type="AlphaFoldDB" id="A1A2W3"/>
<gene>
    <name evidence="1" type="ordered locus">BAD_1265</name>
</gene>
<organism evidence="1 2">
    <name type="scientific">Bifidobacterium adolescentis (strain ATCC 15703 / DSM 20083 / NCTC 11814 / E194a)</name>
    <dbReference type="NCBI Taxonomy" id="367928"/>
    <lineage>
        <taxon>Bacteria</taxon>
        <taxon>Bacillati</taxon>
        <taxon>Actinomycetota</taxon>
        <taxon>Actinomycetes</taxon>
        <taxon>Bifidobacteriales</taxon>
        <taxon>Bifidobacteriaceae</taxon>
        <taxon>Bifidobacterium</taxon>
    </lineage>
</organism>
<dbReference type="Proteomes" id="UP000008702">
    <property type="component" value="Chromosome"/>
</dbReference>
<proteinExistence type="predicted"/>
<dbReference type="STRING" id="367928.BAD_1265"/>
<reference evidence="1 2" key="1">
    <citation type="submission" date="2006-12" db="EMBL/GenBank/DDBJ databases">
        <title>Bifidobacterium adolescentis complete genome sequence.</title>
        <authorList>
            <person name="Suzuki T."/>
            <person name="Tsuda Y."/>
            <person name="Kanou N."/>
            <person name="Inoue T."/>
            <person name="Kumazaki K."/>
            <person name="Nagano S."/>
            <person name="Hirai S."/>
            <person name="Tanaka K."/>
            <person name="Watanabe K."/>
        </authorList>
    </citation>
    <scope>NUCLEOTIDE SEQUENCE [LARGE SCALE GENOMIC DNA]</scope>
    <source>
        <strain evidence="2">ATCC 15703 / DSM 20083 / NCTC 11814 / E194a</strain>
    </source>
</reference>
<evidence type="ECO:0008006" key="3">
    <source>
        <dbReference type="Google" id="ProtNLM"/>
    </source>
</evidence>
<evidence type="ECO:0000313" key="1">
    <source>
        <dbReference type="EMBL" id="BAF40046.1"/>
    </source>
</evidence>
<protein>
    <recommendedName>
        <fullName evidence="3">TetR family transcriptional regulator</fullName>
    </recommendedName>
</protein>